<feature type="region of interest" description="Disordered" evidence="1">
    <location>
        <begin position="29"/>
        <end position="113"/>
    </location>
</feature>
<evidence type="ECO:0000313" key="5">
    <source>
        <dbReference type="Proteomes" id="UP000479692"/>
    </source>
</evidence>
<evidence type="ECO:0000256" key="2">
    <source>
        <dbReference type="SAM" id="SignalP"/>
    </source>
</evidence>
<dbReference type="RefSeq" id="WP_156639749.1">
    <property type="nucleotide sequence ID" value="NZ_WOXT01000001.1"/>
</dbReference>
<feature type="domain" description="EF-hand" evidence="3">
    <location>
        <begin position="127"/>
        <end position="157"/>
    </location>
</feature>
<evidence type="ECO:0000313" key="4">
    <source>
        <dbReference type="EMBL" id="MUV12914.1"/>
    </source>
</evidence>
<feature type="chain" id="PRO_5028987917" description="EF-hand domain-containing protein" evidence="2">
    <location>
        <begin position="24"/>
        <end position="157"/>
    </location>
</feature>
<feature type="compositionally biased region" description="Basic and acidic residues" evidence="1">
    <location>
        <begin position="73"/>
        <end position="91"/>
    </location>
</feature>
<feature type="domain" description="EF-hand" evidence="3">
    <location>
        <begin position="45"/>
        <end position="80"/>
    </location>
</feature>
<feature type="signal peptide" evidence="2">
    <location>
        <begin position="1"/>
        <end position="23"/>
    </location>
</feature>
<name>A0A7C9HWZ6_9GAMM</name>
<protein>
    <recommendedName>
        <fullName evidence="3">EF-hand domain-containing protein</fullName>
    </recommendedName>
</protein>
<dbReference type="PROSITE" id="PS00018">
    <property type="entry name" value="EF_HAND_1"/>
    <property type="match status" value="3"/>
</dbReference>
<keyword evidence="2" id="KW-0732">Signal</keyword>
<dbReference type="InterPro" id="IPR011992">
    <property type="entry name" value="EF-hand-dom_pair"/>
</dbReference>
<dbReference type="AlphaFoldDB" id="A0A7C9HWZ6"/>
<feature type="compositionally biased region" description="Polar residues" evidence="1">
    <location>
        <begin position="29"/>
        <end position="51"/>
    </location>
</feature>
<dbReference type="GO" id="GO:0005509">
    <property type="term" value="F:calcium ion binding"/>
    <property type="evidence" value="ECO:0007669"/>
    <property type="project" value="InterPro"/>
</dbReference>
<dbReference type="Gene3D" id="1.10.238.10">
    <property type="entry name" value="EF-hand"/>
    <property type="match status" value="2"/>
</dbReference>
<evidence type="ECO:0000259" key="3">
    <source>
        <dbReference type="PROSITE" id="PS50222"/>
    </source>
</evidence>
<organism evidence="4 5">
    <name type="scientific">Noviluteimonas gilva</name>
    <dbReference type="NCBI Taxonomy" id="2682097"/>
    <lineage>
        <taxon>Bacteria</taxon>
        <taxon>Pseudomonadati</taxon>
        <taxon>Pseudomonadota</taxon>
        <taxon>Gammaproteobacteria</taxon>
        <taxon>Lysobacterales</taxon>
        <taxon>Lysobacteraceae</taxon>
        <taxon>Noviluteimonas</taxon>
    </lineage>
</organism>
<dbReference type="InterPro" id="IPR002048">
    <property type="entry name" value="EF_hand_dom"/>
</dbReference>
<comment type="caution">
    <text evidence="4">The sequence shown here is derived from an EMBL/GenBank/DDBJ whole genome shotgun (WGS) entry which is preliminary data.</text>
</comment>
<dbReference type="PROSITE" id="PS50222">
    <property type="entry name" value="EF_HAND_2"/>
    <property type="match status" value="2"/>
</dbReference>
<dbReference type="Proteomes" id="UP000479692">
    <property type="component" value="Unassembled WGS sequence"/>
</dbReference>
<proteinExistence type="predicted"/>
<reference evidence="4 5" key="1">
    <citation type="submission" date="2019-12" db="EMBL/GenBank/DDBJ databases">
        <authorList>
            <person name="Xu J."/>
        </authorList>
    </citation>
    <scope>NUCLEOTIDE SEQUENCE [LARGE SCALE GENOMIC DNA]</scope>
    <source>
        <strain evidence="4 5">HX-5-24</strain>
    </source>
</reference>
<gene>
    <name evidence="4" type="ORF">GN331_01680</name>
</gene>
<dbReference type="EMBL" id="WOXT01000001">
    <property type="protein sequence ID" value="MUV12914.1"/>
    <property type="molecule type" value="Genomic_DNA"/>
</dbReference>
<dbReference type="Pfam" id="PF13202">
    <property type="entry name" value="EF-hand_5"/>
    <property type="match status" value="4"/>
</dbReference>
<sequence length="157" mass="16698">MNRSPAVFGTLLIGALCAAPCLAQYQNTAPDATPRTNNPVPASTRLPQNAEQRMAAIDTNGDGALSEDEYEDAMTRAFRDLDADRNNRVSADELGSASGPQQDGMLSPADRIRRVDVNTDGELTEEELTRGAEQAFQLLDTSKDGTLDLGELKSGGG</sequence>
<keyword evidence="5" id="KW-1185">Reference proteome</keyword>
<evidence type="ECO:0000256" key="1">
    <source>
        <dbReference type="SAM" id="MobiDB-lite"/>
    </source>
</evidence>
<dbReference type="InterPro" id="IPR018247">
    <property type="entry name" value="EF_Hand_1_Ca_BS"/>
</dbReference>
<accession>A0A7C9HWZ6</accession>
<dbReference type="SUPFAM" id="SSF47473">
    <property type="entry name" value="EF-hand"/>
    <property type="match status" value="1"/>
</dbReference>
<feature type="region of interest" description="Disordered" evidence="1">
    <location>
        <begin position="120"/>
        <end position="139"/>
    </location>
</feature>